<evidence type="ECO:0000313" key="10">
    <source>
        <dbReference type="Proteomes" id="UP000258309"/>
    </source>
</evidence>
<feature type="non-terminal residue" evidence="9">
    <location>
        <position position="1"/>
    </location>
</feature>
<evidence type="ECO:0000313" key="9">
    <source>
        <dbReference type="EMBL" id="RFU24441.1"/>
    </source>
</evidence>
<feature type="transmembrane region" description="Helical" evidence="7">
    <location>
        <begin position="117"/>
        <end position="136"/>
    </location>
</feature>
<evidence type="ECO:0000256" key="4">
    <source>
        <dbReference type="ARBA" id="ARBA00023136"/>
    </source>
</evidence>
<comment type="similarity">
    <text evidence="5">Belongs to the SAT4 family.</text>
</comment>
<feature type="non-terminal residue" evidence="9">
    <location>
        <position position="362"/>
    </location>
</feature>
<dbReference type="Pfam" id="PF20684">
    <property type="entry name" value="Fung_rhodopsin"/>
    <property type="match status" value="1"/>
</dbReference>
<feature type="transmembrane region" description="Helical" evidence="7">
    <location>
        <begin position="199"/>
        <end position="219"/>
    </location>
</feature>
<sequence>MGDYDSLRSHHVVFLSPSLLFPYIHRQTVRIRRLVDGSWLYRLAWAAGYLGADDCIRRWKGSPAIIQEDVPDGNMAKITLLLFIEEFIYILAQFLIKISFLQFYIRILNGTRWYRMVCHCVAVFVVLQTVGVWLLYGLQCIPLDAFFHPAAHPEAKCISTEFSLYFPASLNVFADLIIYILPIYPVWSLQMSARRRLGLLACFTVGGGTIIVSLLRFIVLKQLAAGSRTSYVYGSVCIVTTIEFCTAIFTANMPALRPVWRKHISHSLSTNEVGGYDHSSHHELGNVSAIRSRKAGRGSVALRSQSPRGNQHWPSGSEEELFKEGKIVVSTKFDVTSQSNAASDEIPDNYYNFPTNPENRSS</sequence>
<feature type="transmembrane region" description="Helical" evidence="7">
    <location>
        <begin position="87"/>
        <end position="105"/>
    </location>
</feature>
<feature type="transmembrane region" description="Helical" evidence="7">
    <location>
        <begin position="231"/>
        <end position="252"/>
    </location>
</feature>
<protein>
    <recommendedName>
        <fullName evidence="8">Rhodopsin domain-containing protein</fullName>
    </recommendedName>
</protein>
<dbReference type="OrthoDB" id="5329176at2759"/>
<comment type="subcellular location">
    <subcellularLocation>
        <location evidence="1">Membrane</location>
        <topology evidence="1">Multi-pass membrane protein</topology>
    </subcellularLocation>
</comment>
<feature type="domain" description="Rhodopsin" evidence="8">
    <location>
        <begin position="69"/>
        <end position="261"/>
    </location>
</feature>
<dbReference type="InterPro" id="IPR049326">
    <property type="entry name" value="Rhodopsin_dom_fungi"/>
</dbReference>
<evidence type="ECO:0000256" key="2">
    <source>
        <dbReference type="ARBA" id="ARBA00022692"/>
    </source>
</evidence>
<evidence type="ECO:0000256" key="1">
    <source>
        <dbReference type="ARBA" id="ARBA00004141"/>
    </source>
</evidence>
<dbReference type="GO" id="GO:0016020">
    <property type="term" value="C:membrane"/>
    <property type="evidence" value="ECO:0007669"/>
    <property type="project" value="UniProtKB-SubCell"/>
</dbReference>
<name>A0A3E2GTE1_SCYLI</name>
<dbReference type="Proteomes" id="UP000258309">
    <property type="component" value="Unassembled WGS sequence"/>
</dbReference>
<dbReference type="EMBL" id="NCSJ02000446">
    <property type="protein sequence ID" value="RFU24441.1"/>
    <property type="molecule type" value="Genomic_DNA"/>
</dbReference>
<keyword evidence="4 7" id="KW-0472">Membrane</keyword>
<proteinExistence type="inferred from homology"/>
<feature type="transmembrane region" description="Helical" evidence="7">
    <location>
        <begin position="164"/>
        <end position="187"/>
    </location>
</feature>
<keyword evidence="3 7" id="KW-1133">Transmembrane helix</keyword>
<feature type="compositionally biased region" description="Polar residues" evidence="6">
    <location>
        <begin position="302"/>
        <end position="314"/>
    </location>
</feature>
<keyword evidence="10" id="KW-1185">Reference proteome</keyword>
<organism evidence="9 10">
    <name type="scientific">Scytalidium lignicola</name>
    <name type="common">Hyphomycete</name>
    <dbReference type="NCBI Taxonomy" id="5539"/>
    <lineage>
        <taxon>Eukaryota</taxon>
        <taxon>Fungi</taxon>
        <taxon>Dikarya</taxon>
        <taxon>Ascomycota</taxon>
        <taxon>Pezizomycotina</taxon>
        <taxon>Leotiomycetes</taxon>
        <taxon>Leotiomycetes incertae sedis</taxon>
        <taxon>Scytalidium</taxon>
    </lineage>
</organism>
<evidence type="ECO:0000256" key="7">
    <source>
        <dbReference type="SAM" id="Phobius"/>
    </source>
</evidence>
<dbReference type="InterPro" id="IPR052337">
    <property type="entry name" value="SAT4-like"/>
</dbReference>
<keyword evidence="2 7" id="KW-0812">Transmembrane</keyword>
<dbReference type="PANTHER" id="PTHR33048:SF47">
    <property type="entry name" value="INTEGRAL MEMBRANE PROTEIN-RELATED"/>
    <property type="match status" value="1"/>
</dbReference>
<gene>
    <name evidence="9" type="ORF">B7463_g11892</name>
</gene>
<feature type="compositionally biased region" description="Polar residues" evidence="6">
    <location>
        <begin position="352"/>
        <end position="362"/>
    </location>
</feature>
<evidence type="ECO:0000256" key="5">
    <source>
        <dbReference type="ARBA" id="ARBA00038359"/>
    </source>
</evidence>
<accession>A0A3E2GTE1</accession>
<feature type="region of interest" description="Disordered" evidence="6">
    <location>
        <begin position="338"/>
        <end position="362"/>
    </location>
</feature>
<evidence type="ECO:0000259" key="8">
    <source>
        <dbReference type="Pfam" id="PF20684"/>
    </source>
</evidence>
<dbReference type="AlphaFoldDB" id="A0A3E2GTE1"/>
<comment type="caution">
    <text evidence="9">The sequence shown here is derived from an EMBL/GenBank/DDBJ whole genome shotgun (WGS) entry which is preliminary data.</text>
</comment>
<dbReference type="PANTHER" id="PTHR33048">
    <property type="entry name" value="PTH11-LIKE INTEGRAL MEMBRANE PROTEIN (AFU_ORTHOLOGUE AFUA_5G11245)"/>
    <property type="match status" value="1"/>
</dbReference>
<evidence type="ECO:0000256" key="3">
    <source>
        <dbReference type="ARBA" id="ARBA00022989"/>
    </source>
</evidence>
<feature type="region of interest" description="Disordered" evidence="6">
    <location>
        <begin position="297"/>
        <end position="319"/>
    </location>
</feature>
<reference evidence="9 10" key="1">
    <citation type="submission" date="2018-05" db="EMBL/GenBank/DDBJ databases">
        <title>Draft genome sequence of Scytalidium lignicola DSM 105466, a ubiquitous saprotrophic fungus.</title>
        <authorList>
            <person name="Buettner E."/>
            <person name="Gebauer A.M."/>
            <person name="Hofrichter M."/>
            <person name="Liers C."/>
            <person name="Kellner H."/>
        </authorList>
    </citation>
    <scope>NUCLEOTIDE SEQUENCE [LARGE SCALE GENOMIC DNA]</scope>
    <source>
        <strain evidence="9 10">DSM 105466</strain>
    </source>
</reference>
<evidence type="ECO:0000256" key="6">
    <source>
        <dbReference type="SAM" id="MobiDB-lite"/>
    </source>
</evidence>